<evidence type="ECO:0000256" key="2">
    <source>
        <dbReference type="ARBA" id="ARBA00023315"/>
    </source>
</evidence>
<dbReference type="PIRSF" id="PIRSF016753">
    <property type="entry name" value="P_lipid/glycerol_ac_tran_prd"/>
    <property type="match status" value="1"/>
</dbReference>
<keyword evidence="1 3" id="KW-0808">Transferase</keyword>
<evidence type="ECO:0000256" key="1">
    <source>
        <dbReference type="ARBA" id="ARBA00022679"/>
    </source>
</evidence>
<accession>A0A832H331</accession>
<gene>
    <name evidence="3" type="ORF">ENR47_04320</name>
</gene>
<dbReference type="SUPFAM" id="SSF69593">
    <property type="entry name" value="Glycerol-3-phosphate (1)-acyltransferase"/>
    <property type="match status" value="1"/>
</dbReference>
<evidence type="ECO:0000313" key="3">
    <source>
        <dbReference type="EMBL" id="HGW93497.1"/>
    </source>
</evidence>
<dbReference type="EMBL" id="DSRD01000281">
    <property type="protein sequence ID" value="HGW93497.1"/>
    <property type="molecule type" value="Genomic_DNA"/>
</dbReference>
<dbReference type="GO" id="GO:0016020">
    <property type="term" value="C:membrane"/>
    <property type="evidence" value="ECO:0007669"/>
    <property type="project" value="TreeGrafter"/>
</dbReference>
<dbReference type="PANTHER" id="PTHR22753">
    <property type="entry name" value="TRANSMEMBRANE PROTEIN 68"/>
    <property type="match status" value="1"/>
</dbReference>
<dbReference type="InterPro" id="IPR007130">
    <property type="entry name" value="DAGAT"/>
</dbReference>
<name>A0A832H331_9CYAN</name>
<proteinExistence type="predicted"/>
<dbReference type="GO" id="GO:0008374">
    <property type="term" value="F:O-acyltransferase activity"/>
    <property type="evidence" value="ECO:0007669"/>
    <property type="project" value="InterPro"/>
</dbReference>
<dbReference type="PANTHER" id="PTHR22753:SF14">
    <property type="entry name" value="MONOACYLGLYCEROL_DIACYLGLYCEROL O-ACYLTRANSFERASE"/>
    <property type="match status" value="1"/>
</dbReference>
<sequence length="282" mass="32330">MARKPNSTSKSGWCLDQRNPAVIRSLIPLWELFYRYYFRVETSGWEHISTERNVMLVGSHNGGIAAPDMFMMIYDWFQRFGFEREAYGLLHPSTWKVAPAIADVAVQVGAVVAHPKMAIAALKRQADVLVYPGGVKDVFRPYELRHKICLGGNQAFVRLALEHEVPIVPLISYGAHDTLIIVTDLYEQMRQLHEWGMPWLFNVDPEVFPIYLGLPWGVAFGPLPNIPFPSKMYTRICAPIQFERYGREAARDRTYVNACYNRVCAEMQQAMNDLVQMVEEQT</sequence>
<protein>
    <submittedName>
        <fullName evidence="3">Glycerol acyltransferase</fullName>
    </submittedName>
</protein>
<dbReference type="Pfam" id="PF03982">
    <property type="entry name" value="DAGAT"/>
    <property type="match status" value="1"/>
</dbReference>
<organism evidence="3">
    <name type="scientific">Oscillatoriales cyanobacterium SpSt-402</name>
    <dbReference type="NCBI Taxonomy" id="2282168"/>
    <lineage>
        <taxon>Bacteria</taxon>
        <taxon>Bacillati</taxon>
        <taxon>Cyanobacteriota</taxon>
        <taxon>Cyanophyceae</taxon>
        <taxon>Oscillatoriophycideae</taxon>
        <taxon>Oscillatoriales</taxon>
    </lineage>
</organism>
<dbReference type="AlphaFoldDB" id="A0A832H331"/>
<reference evidence="3" key="1">
    <citation type="journal article" date="2020" name="mSystems">
        <title>Genome- and Community-Level Interaction Insights into Carbon Utilization and Element Cycling Functions of Hydrothermarchaeota in Hydrothermal Sediment.</title>
        <authorList>
            <person name="Zhou Z."/>
            <person name="Liu Y."/>
            <person name="Xu W."/>
            <person name="Pan J."/>
            <person name="Luo Z.H."/>
            <person name="Li M."/>
        </authorList>
    </citation>
    <scope>NUCLEOTIDE SEQUENCE [LARGE SCALE GENOMIC DNA]</scope>
    <source>
        <strain evidence="3">SpSt-402</strain>
    </source>
</reference>
<dbReference type="InterPro" id="IPR016676">
    <property type="entry name" value="P_lipid/glycerol_AcTrfase_prd"/>
</dbReference>
<keyword evidence="2 3" id="KW-0012">Acyltransferase</keyword>
<comment type="caution">
    <text evidence="3">The sequence shown here is derived from an EMBL/GenBank/DDBJ whole genome shotgun (WGS) entry which is preliminary data.</text>
</comment>